<dbReference type="EMBL" id="LK932509">
    <property type="protein sequence ID" value="CDS86459.1"/>
    <property type="molecule type" value="Genomic_DNA"/>
</dbReference>
<accession>A0A069A5R5</accession>
<dbReference type="EMBL" id="LK932392">
    <property type="protein sequence ID" value="CDS86017.1"/>
    <property type="molecule type" value="Genomic_DNA"/>
</dbReference>
<gene>
    <name evidence="3" type="ORF">BN1095_790046</name>
    <name evidence="2" type="ORF">BN1096_560150</name>
    <name evidence="1" type="ORF">BN1097_540153</name>
    <name evidence="4" type="ORF">KRM00_001649</name>
</gene>
<evidence type="ECO:0000313" key="1">
    <source>
        <dbReference type="EMBL" id="CDS86017.1"/>
    </source>
</evidence>
<dbReference type="PATRIC" id="fig|1496.897.peg.1700"/>
<dbReference type="RefSeq" id="WP_003433376.1">
    <property type="nucleotide sequence ID" value="NZ_AP025558.1"/>
</dbReference>
<sequence>MNDATKVSIKNETNNIMNLCNLLSWNALLQNNKINAETIAKSRYFIIILSPIDFYRL</sequence>
<evidence type="ECO:0000313" key="2">
    <source>
        <dbReference type="EMBL" id="CDS86459.1"/>
    </source>
</evidence>
<dbReference type="EMBL" id="LK933504">
    <property type="protein sequence ID" value="CDT79701.1"/>
    <property type="molecule type" value="Genomic_DNA"/>
</dbReference>
<reference evidence="1" key="1">
    <citation type="submission" date="2014-07" db="EMBL/GenBank/DDBJ databases">
        <authorList>
            <person name="Monot Marc"/>
        </authorList>
    </citation>
    <scope>NUCLEOTIDE SEQUENCE</scope>
    <source>
        <strain evidence="3">7032989</strain>
        <strain evidence="1">7032994</strain>
    </source>
</reference>
<protein>
    <submittedName>
        <fullName evidence="1">Uncharacterized protein</fullName>
    </submittedName>
</protein>
<reference evidence="4" key="3">
    <citation type="submission" date="2021-06" db="EMBL/GenBank/DDBJ databases">
        <authorList>
            <consortium name="NCBI Pathogen Detection Project"/>
        </authorList>
    </citation>
    <scope>NUCLEOTIDE SEQUENCE</scope>
    <source>
        <strain evidence="4">HN1000</strain>
    </source>
</reference>
<reference evidence="4" key="2">
    <citation type="journal article" date="2018" name="Genome Biol.">
        <title>SKESA: strategic k-mer extension for scrupulous assemblies.</title>
        <authorList>
            <person name="Souvorov A."/>
            <person name="Agarwala R."/>
            <person name="Lipman D.J."/>
        </authorList>
    </citation>
    <scope>NUCLEOTIDE SEQUENCE</scope>
    <source>
        <strain evidence="4">HN1000</strain>
    </source>
</reference>
<dbReference type="EMBL" id="DAEPXK010000013">
    <property type="protein sequence ID" value="HBH1542170.1"/>
    <property type="molecule type" value="Genomic_DNA"/>
</dbReference>
<proteinExistence type="predicted"/>
<organism evidence="1">
    <name type="scientific">Clostridioides difficile</name>
    <name type="common">Peptoclostridium difficile</name>
    <dbReference type="NCBI Taxonomy" id="1496"/>
    <lineage>
        <taxon>Bacteria</taxon>
        <taxon>Bacillati</taxon>
        <taxon>Bacillota</taxon>
        <taxon>Clostridia</taxon>
        <taxon>Peptostreptococcales</taxon>
        <taxon>Peptostreptococcaceae</taxon>
        <taxon>Clostridioides</taxon>
    </lineage>
</organism>
<dbReference type="Proteomes" id="UP000878956">
    <property type="component" value="Unassembled WGS sequence"/>
</dbReference>
<name>A0A069A5R5_CLODI</name>
<dbReference type="AlphaFoldDB" id="A0A069A5R5"/>
<evidence type="ECO:0000313" key="4">
    <source>
        <dbReference type="EMBL" id="HBH1542170.1"/>
    </source>
</evidence>
<evidence type="ECO:0000313" key="3">
    <source>
        <dbReference type="EMBL" id="CDT79701.1"/>
    </source>
</evidence>